<dbReference type="EMBL" id="UOFZ01000067">
    <property type="protein sequence ID" value="VAX12855.1"/>
    <property type="molecule type" value="Genomic_DNA"/>
</dbReference>
<gene>
    <name evidence="1" type="ORF">MNBD_GAMMA24-1344</name>
</gene>
<protein>
    <recommendedName>
        <fullName evidence="2">Ketopantoate reductase C-terminal domain-containing protein</fullName>
    </recommendedName>
</protein>
<dbReference type="SUPFAM" id="SSF51735">
    <property type="entry name" value="NAD(P)-binding Rossmann-fold domains"/>
    <property type="match status" value="1"/>
</dbReference>
<proteinExistence type="predicted"/>
<dbReference type="AlphaFoldDB" id="A0A3B1C2E8"/>
<name>A0A3B1C2E8_9ZZZZ</name>
<organism evidence="1">
    <name type="scientific">hydrothermal vent metagenome</name>
    <dbReference type="NCBI Taxonomy" id="652676"/>
    <lineage>
        <taxon>unclassified sequences</taxon>
        <taxon>metagenomes</taxon>
        <taxon>ecological metagenomes</taxon>
    </lineage>
</organism>
<reference evidence="1" key="1">
    <citation type="submission" date="2018-06" db="EMBL/GenBank/DDBJ databases">
        <authorList>
            <person name="Zhirakovskaya E."/>
        </authorList>
    </citation>
    <scope>NUCLEOTIDE SEQUENCE</scope>
</reference>
<evidence type="ECO:0008006" key="2">
    <source>
        <dbReference type="Google" id="ProtNLM"/>
    </source>
</evidence>
<accession>A0A3B1C2E8</accession>
<dbReference type="InterPro" id="IPR036291">
    <property type="entry name" value="NAD(P)-bd_dom_sf"/>
</dbReference>
<sequence>MQNPIIVIGIGEMASVFTRALLRYGYPVYPVNRETDMHALAKTIPEPSLVLVGVGENALHSVLKKIPSSWLNRLGLLQNELLPRDWQNLNSPQPPTVISVWFEKKKGQDYKVLVPSPVYGPRAPLLVNALASLDIPAWELASEKELEFELVRKNVYILTTNITGLLIQRFKVESVKEMWADYQDLAQQVAYEVIDIQEWLTGHRFDRKKLIEGMVDAIEGDPRHKCMGRSAPLRLNHALKQADEAGLAVPRLREIYQNEVASEIQI</sequence>
<evidence type="ECO:0000313" key="1">
    <source>
        <dbReference type="EMBL" id="VAX12855.1"/>
    </source>
</evidence>